<name>A0A8H5C4M2_9AGAR</name>
<evidence type="ECO:0000259" key="1">
    <source>
        <dbReference type="Pfam" id="PF12937"/>
    </source>
</evidence>
<sequence length="513" mass="57244">MAQSTLPISKLRLTHLLSGNYALEQQEVSSIRHEIQIIDKIKQAPSKLQHELEAHEFKLAEYRALLSPLRRSTIPPELLGEIFGLALEGPVSSTLDLDVLIRLCLVCKAWRDVALATPSLWTYVDLKNLPTAPSENKLKTWFLRSGSLPKRLYFDGTDSTGRCNQGEEGCLLSSPDVVQFFANGPTLDEVKLQCARSSCLVNLLNLLKHEQNDSRPWDSLRSLKVGFYGWPISSGPSKLALLYSLPPISTLSLNFPRHYVSLLGVLAPLPPFDGLKSLTLICDLPLSWALQSLKNGRNLTTLLLDYNERLRYGGVVQHDEQGSNPVLLPRLKTLRLRRMINSGDDSLILRKIKTPSLQTLELTYKFNRWSEDMPSPAARNKMELCQDIISLVTGVDGALDLRNLSLERASIPSRGLHHILSALPSLTCFVLDSVETDFALLAEARAAESLLPRLKSFEVIGDIILNTEGIYAFLRAGDASVEKELSPAWKSTIYPPDPWDKSGRSSTIQRWTC</sequence>
<gene>
    <name evidence="2" type="ORF">D9611_010864</name>
</gene>
<dbReference type="InterPro" id="IPR032675">
    <property type="entry name" value="LRR_dom_sf"/>
</dbReference>
<dbReference type="EMBL" id="JAACJK010000064">
    <property type="protein sequence ID" value="KAF5335160.1"/>
    <property type="molecule type" value="Genomic_DNA"/>
</dbReference>
<keyword evidence="3" id="KW-1185">Reference proteome</keyword>
<accession>A0A8H5C4M2</accession>
<organism evidence="2 3">
    <name type="scientific">Ephemerocybe angulata</name>
    <dbReference type="NCBI Taxonomy" id="980116"/>
    <lineage>
        <taxon>Eukaryota</taxon>
        <taxon>Fungi</taxon>
        <taxon>Dikarya</taxon>
        <taxon>Basidiomycota</taxon>
        <taxon>Agaricomycotina</taxon>
        <taxon>Agaricomycetes</taxon>
        <taxon>Agaricomycetidae</taxon>
        <taxon>Agaricales</taxon>
        <taxon>Agaricineae</taxon>
        <taxon>Psathyrellaceae</taxon>
        <taxon>Ephemerocybe</taxon>
    </lineage>
</organism>
<dbReference type="Proteomes" id="UP000541558">
    <property type="component" value="Unassembled WGS sequence"/>
</dbReference>
<dbReference type="Gene3D" id="1.20.1280.50">
    <property type="match status" value="1"/>
</dbReference>
<evidence type="ECO:0000313" key="2">
    <source>
        <dbReference type="EMBL" id="KAF5335160.1"/>
    </source>
</evidence>
<comment type="caution">
    <text evidence="2">The sequence shown here is derived from an EMBL/GenBank/DDBJ whole genome shotgun (WGS) entry which is preliminary data.</text>
</comment>
<dbReference type="InterPro" id="IPR036047">
    <property type="entry name" value="F-box-like_dom_sf"/>
</dbReference>
<evidence type="ECO:0000313" key="3">
    <source>
        <dbReference type="Proteomes" id="UP000541558"/>
    </source>
</evidence>
<dbReference type="AlphaFoldDB" id="A0A8H5C4M2"/>
<dbReference type="SUPFAM" id="SSF81383">
    <property type="entry name" value="F-box domain"/>
    <property type="match status" value="1"/>
</dbReference>
<proteinExistence type="predicted"/>
<dbReference type="Gene3D" id="3.80.10.10">
    <property type="entry name" value="Ribonuclease Inhibitor"/>
    <property type="match status" value="1"/>
</dbReference>
<protein>
    <recommendedName>
        <fullName evidence="1">F-box domain-containing protein</fullName>
    </recommendedName>
</protein>
<feature type="domain" description="F-box" evidence="1">
    <location>
        <begin position="73"/>
        <end position="126"/>
    </location>
</feature>
<dbReference type="OrthoDB" id="3054765at2759"/>
<dbReference type="InterPro" id="IPR001810">
    <property type="entry name" value="F-box_dom"/>
</dbReference>
<dbReference type="SUPFAM" id="SSF52047">
    <property type="entry name" value="RNI-like"/>
    <property type="match status" value="1"/>
</dbReference>
<dbReference type="Pfam" id="PF12937">
    <property type="entry name" value="F-box-like"/>
    <property type="match status" value="1"/>
</dbReference>
<reference evidence="2 3" key="1">
    <citation type="journal article" date="2020" name="ISME J.">
        <title>Uncovering the hidden diversity of litter-decomposition mechanisms in mushroom-forming fungi.</title>
        <authorList>
            <person name="Floudas D."/>
            <person name="Bentzer J."/>
            <person name="Ahren D."/>
            <person name="Johansson T."/>
            <person name="Persson P."/>
            <person name="Tunlid A."/>
        </authorList>
    </citation>
    <scope>NUCLEOTIDE SEQUENCE [LARGE SCALE GENOMIC DNA]</scope>
    <source>
        <strain evidence="2 3">CBS 175.51</strain>
    </source>
</reference>